<dbReference type="Pfam" id="PF21359">
    <property type="entry name" value="zf_topless"/>
    <property type="match status" value="1"/>
</dbReference>
<gene>
    <name evidence="2" type="ORF">ACH5RR_039988</name>
</gene>
<name>A0ABD2Y3X9_9GENT</name>
<evidence type="ECO:0000313" key="3">
    <source>
        <dbReference type="Proteomes" id="UP001630127"/>
    </source>
</evidence>
<protein>
    <recommendedName>
        <fullName evidence="1">TOPLESS zinc finger domain-containing protein</fullName>
    </recommendedName>
</protein>
<evidence type="ECO:0000313" key="2">
    <source>
        <dbReference type="EMBL" id="KAL3500895.1"/>
    </source>
</evidence>
<accession>A0ABD2Y3X9</accession>
<organism evidence="2 3">
    <name type="scientific">Cinchona calisaya</name>
    <dbReference type="NCBI Taxonomy" id="153742"/>
    <lineage>
        <taxon>Eukaryota</taxon>
        <taxon>Viridiplantae</taxon>
        <taxon>Streptophyta</taxon>
        <taxon>Embryophyta</taxon>
        <taxon>Tracheophyta</taxon>
        <taxon>Spermatophyta</taxon>
        <taxon>Magnoliopsida</taxon>
        <taxon>eudicotyledons</taxon>
        <taxon>Gunneridae</taxon>
        <taxon>Pentapetalae</taxon>
        <taxon>asterids</taxon>
        <taxon>lamiids</taxon>
        <taxon>Gentianales</taxon>
        <taxon>Rubiaceae</taxon>
        <taxon>Cinchonoideae</taxon>
        <taxon>Cinchoneae</taxon>
        <taxon>Cinchona</taxon>
    </lineage>
</organism>
<keyword evidence="3" id="KW-1185">Reference proteome</keyword>
<dbReference type="AlphaFoldDB" id="A0ABD2Y3X9"/>
<sequence>MSIDIDLLFLIRQFFDEENFQNTIHARHHSVSAYGDVMSSGRRLTNEIKVLIEGNPQFHRKLKIPEIERLRLRHLLNQSLNWQHGRCTNLELEPRTNTLFFDHQCLAGKSNEQIPLPFQTILASKSSLVGKSIGPLFSMPGSRVSSSAINIGNQNNPAVNLEGISDATRRICSRINLDKLDAHLGGVNDLAFSSPYEGLLVITCGEDKLIQAKPCVFFNKEGTLLAVFADNCMIKILVNEVGSQLLQPSTHSFIDSMRYHLESLQKVNN</sequence>
<dbReference type="Proteomes" id="UP001630127">
    <property type="component" value="Unassembled WGS sequence"/>
</dbReference>
<evidence type="ECO:0000259" key="1">
    <source>
        <dbReference type="Pfam" id="PF21359"/>
    </source>
</evidence>
<dbReference type="InterPro" id="IPR027728">
    <property type="entry name" value="Topless_fam"/>
</dbReference>
<comment type="caution">
    <text evidence="2">The sequence shown here is derived from an EMBL/GenBank/DDBJ whole genome shotgun (WGS) entry which is preliminary data.</text>
</comment>
<proteinExistence type="predicted"/>
<dbReference type="EMBL" id="JBJUIK010000016">
    <property type="protein sequence ID" value="KAL3500895.1"/>
    <property type="molecule type" value="Genomic_DNA"/>
</dbReference>
<dbReference type="PANTHER" id="PTHR44083:SF22">
    <property type="entry name" value="PROTEIN TPR3-LIKE"/>
    <property type="match status" value="1"/>
</dbReference>
<feature type="domain" description="TOPLESS zinc finger" evidence="1">
    <location>
        <begin position="65"/>
        <end position="105"/>
    </location>
</feature>
<dbReference type="PANTHER" id="PTHR44083">
    <property type="entry name" value="TOPLESS-RELATED PROTEIN 1-RELATED"/>
    <property type="match status" value="1"/>
</dbReference>
<reference evidence="2 3" key="1">
    <citation type="submission" date="2024-11" db="EMBL/GenBank/DDBJ databases">
        <title>A near-complete genome assembly of Cinchona calisaya.</title>
        <authorList>
            <person name="Lian D.C."/>
            <person name="Zhao X.W."/>
            <person name="Wei L."/>
        </authorList>
    </citation>
    <scope>NUCLEOTIDE SEQUENCE [LARGE SCALE GENOMIC DNA]</scope>
    <source>
        <tissue evidence="2">Nenye</tissue>
    </source>
</reference>
<dbReference type="InterPro" id="IPR048419">
    <property type="entry name" value="Topless_Znf"/>
</dbReference>